<dbReference type="PROSITE" id="PS50175">
    <property type="entry name" value="ASP_PROT_RETROV"/>
    <property type="match status" value="1"/>
</dbReference>
<dbReference type="GO" id="GO:0004190">
    <property type="term" value="F:aspartic-type endopeptidase activity"/>
    <property type="evidence" value="ECO:0007669"/>
    <property type="project" value="InterPro"/>
</dbReference>
<dbReference type="AlphaFoldDB" id="A0A8X6IZ17"/>
<dbReference type="EMBL" id="BMAW01094291">
    <property type="protein sequence ID" value="GFS64669.1"/>
    <property type="molecule type" value="Genomic_DNA"/>
</dbReference>
<evidence type="ECO:0000256" key="1">
    <source>
        <dbReference type="ARBA" id="ARBA00022801"/>
    </source>
</evidence>
<organism evidence="3 4">
    <name type="scientific">Nephila pilipes</name>
    <name type="common">Giant wood spider</name>
    <name type="synonym">Nephila maculata</name>
    <dbReference type="NCBI Taxonomy" id="299642"/>
    <lineage>
        <taxon>Eukaryota</taxon>
        <taxon>Metazoa</taxon>
        <taxon>Ecdysozoa</taxon>
        <taxon>Arthropoda</taxon>
        <taxon>Chelicerata</taxon>
        <taxon>Arachnida</taxon>
        <taxon>Araneae</taxon>
        <taxon>Araneomorphae</taxon>
        <taxon>Entelegynae</taxon>
        <taxon>Araneoidea</taxon>
        <taxon>Nephilidae</taxon>
        <taxon>Nephila</taxon>
    </lineage>
</organism>
<dbReference type="InterPro" id="IPR041577">
    <property type="entry name" value="RT_RNaseH_2"/>
</dbReference>
<feature type="domain" description="Peptidase A2" evidence="2">
    <location>
        <begin position="15"/>
        <end position="88"/>
    </location>
</feature>
<evidence type="ECO:0000313" key="3">
    <source>
        <dbReference type="EMBL" id="GFS64669.1"/>
    </source>
</evidence>
<dbReference type="InterPro" id="IPR001995">
    <property type="entry name" value="Peptidase_A2_cat"/>
</dbReference>
<reference evidence="3" key="1">
    <citation type="submission" date="2020-08" db="EMBL/GenBank/DDBJ databases">
        <title>Multicomponent nature underlies the extraordinary mechanical properties of spider dragline silk.</title>
        <authorList>
            <person name="Kono N."/>
            <person name="Nakamura H."/>
            <person name="Mori M."/>
            <person name="Yoshida Y."/>
            <person name="Ohtoshi R."/>
            <person name="Malay A.D."/>
            <person name="Moran D.A.P."/>
            <person name="Tomita M."/>
            <person name="Numata K."/>
            <person name="Arakawa K."/>
        </authorList>
    </citation>
    <scope>NUCLEOTIDE SEQUENCE</scope>
</reference>
<protein>
    <submittedName>
        <fullName evidence="3">Retrovirus-related Pol polyprotein from transposon 297</fullName>
    </submittedName>
</protein>
<name>A0A8X6IZ17_NEPPI</name>
<evidence type="ECO:0000259" key="2">
    <source>
        <dbReference type="PROSITE" id="PS50175"/>
    </source>
</evidence>
<dbReference type="OrthoDB" id="8053885at2759"/>
<dbReference type="Gene3D" id="2.40.70.10">
    <property type="entry name" value="Acid Proteases"/>
    <property type="match status" value="1"/>
</dbReference>
<keyword evidence="1" id="KW-0378">Hydrolase</keyword>
<evidence type="ECO:0000313" key="4">
    <source>
        <dbReference type="Proteomes" id="UP000887013"/>
    </source>
</evidence>
<dbReference type="InterPro" id="IPR021109">
    <property type="entry name" value="Peptidase_aspartic_dom_sf"/>
</dbReference>
<dbReference type="Pfam" id="PF17919">
    <property type="entry name" value="RT_RNaseH_2"/>
    <property type="match status" value="1"/>
</dbReference>
<dbReference type="GO" id="GO:0071897">
    <property type="term" value="P:DNA biosynthetic process"/>
    <property type="evidence" value="ECO:0007669"/>
    <property type="project" value="UniProtKB-ARBA"/>
</dbReference>
<keyword evidence="4" id="KW-1185">Reference proteome</keyword>
<proteinExistence type="predicted"/>
<sequence length="212" mass="23162">MVINRLYLSDRTSWSKYLIDTRADVSVIPLTTISKHLPPASLQLFAANGTVISTYGQQLLTLDLGLCRVFKWPFIIAAVSQPIIGVDFLRHCGLLVDIRHGRLVVSLTKLQAQGTVQQGNNSAIKAVNGNTKFHRLLSEFPSLVEAVSTPRKHEGAKKNDRTPILWTEESAAAFEKCKKDLAEATVLYHPTSDVSLAIVVDASDTAVGAALR</sequence>
<comment type="caution">
    <text evidence="3">The sequence shown here is derived from an EMBL/GenBank/DDBJ whole genome shotgun (WGS) entry which is preliminary data.</text>
</comment>
<dbReference type="SUPFAM" id="SSF50630">
    <property type="entry name" value="Acid proteases"/>
    <property type="match status" value="1"/>
</dbReference>
<dbReference type="Proteomes" id="UP000887013">
    <property type="component" value="Unassembled WGS sequence"/>
</dbReference>
<dbReference type="FunFam" id="2.40.70.10:FF:000130">
    <property type="entry name" value="Retrovirus-related Pol polyprotein from transposon opus-like Protein"/>
    <property type="match status" value="1"/>
</dbReference>
<accession>A0A8X6IZ17</accession>
<dbReference type="InterPro" id="IPR043502">
    <property type="entry name" value="DNA/RNA_pol_sf"/>
</dbReference>
<gene>
    <name evidence="3" type="primary">pol_1817</name>
    <name evidence="3" type="ORF">NPIL_431271</name>
</gene>
<dbReference type="GO" id="GO:0006508">
    <property type="term" value="P:proteolysis"/>
    <property type="evidence" value="ECO:0007669"/>
    <property type="project" value="InterPro"/>
</dbReference>
<dbReference type="SUPFAM" id="SSF56672">
    <property type="entry name" value="DNA/RNA polymerases"/>
    <property type="match status" value="1"/>
</dbReference>